<dbReference type="Proteomes" id="UP000034536">
    <property type="component" value="Unassembled WGS sequence"/>
</dbReference>
<dbReference type="EMBL" id="LBQX01000032">
    <property type="protein sequence ID" value="KKP86118.1"/>
    <property type="molecule type" value="Genomic_DNA"/>
</dbReference>
<comment type="caution">
    <text evidence="1">The sequence shown here is derived from an EMBL/GenBank/DDBJ whole genome shotgun (WGS) entry which is preliminary data.</text>
</comment>
<proteinExistence type="predicted"/>
<organism evidence="1 2">
    <name type="scientific">Candidatus Roizmanbacteria bacterium GW2011_GWA2_35_8</name>
    <dbReference type="NCBI Taxonomy" id="1618479"/>
    <lineage>
        <taxon>Bacteria</taxon>
        <taxon>Candidatus Roizmaniibacteriota</taxon>
    </lineage>
</organism>
<evidence type="ECO:0000313" key="1">
    <source>
        <dbReference type="EMBL" id="KKP86118.1"/>
    </source>
</evidence>
<gene>
    <name evidence="1" type="ORF">UR89_C0032G0001</name>
</gene>
<reference evidence="1 2" key="1">
    <citation type="journal article" date="2015" name="Nature">
        <title>rRNA introns, odd ribosomes, and small enigmatic genomes across a large radiation of phyla.</title>
        <authorList>
            <person name="Brown C.T."/>
            <person name="Hug L.A."/>
            <person name="Thomas B.C."/>
            <person name="Sharon I."/>
            <person name="Castelle C.J."/>
            <person name="Singh A."/>
            <person name="Wilkins M.J."/>
            <person name="Williams K.H."/>
            <person name="Banfield J.F."/>
        </authorList>
    </citation>
    <scope>NUCLEOTIDE SEQUENCE [LARGE SCALE GENOMIC DNA]</scope>
</reference>
<name>A0A0G0CYL3_9BACT</name>
<dbReference type="AlphaFoldDB" id="A0A0G0CYL3"/>
<evidence type="ECO:0000313" key="2">
    <source>
        <dbReference type="Proteomes" id="UP000034536"/>
    </source>
</evidence>
<feature type="non-terminal residue" evidence="1">
    <location>
        <position position="755"/>
    </location>
</feature>
<accession>A0A0G0CYL3</accession>
<sequence length="755" mass="76825">MYSVKAGSGISVDGGQNPVIKNTGVTSLAGKTGELKLEQGSGITIDGLKISNSGITSLASGTGISVSGSTITNSDLGSSQNIFKTISVSGQTDITAGSNTDTLTFTAGTGITLTTDLTGSTGLTISSNDPSVAAGWTHGTDSIYLTTSTDSVGIGTTNPTHKLDVAGTGYVSDTLTAGGALSVAGTTTLSGALLANGNVTLGDSSSDSLRFIGRIANGTSLLPDTDLGADLGSSSLRLNNLWVANINSNSSQSFAGQTTFSYSPTDTTISQASVLINPTTSAANGQLLALAIAGYQRALIDEDGDIILGYSDATSAPATDYPLTIYGHSGTLVAYVDTAGVINGTGLGSGILSSSLTSTGVLNSGSISNGFGAIDTGADNIVTTGTIGSAGLTSFTGNSLAINTITSTGDISLMPTSNVGIGTTAPTQTLTVLGDVASSVATGVEGLKLTDTTDVTKLAMKWTSTGVSMDIPGLTTTNKLTNGTFETDITTGGWNQYTLNDQFTTDRAAGAVNGTSAEPTGGTRTVVDTENYLSINSGTLNINRLSNVNYADPGINYPTITRTVGKVMIWKANVSSSQYRWYAGLTNNANGIYGNSIFLNSSDGSILATYGTIGNTSAAVGSLSLGTDYYFAVVLKSSGAYYYVKGGTYTNWTLLYIDSSYSLSPLYPGMGSDYFYNFQGSLDNIRIPTSTWLPTPLAYDTFTRADGAIGNSETTGPDSQTTPSLAWTGGAISSNKNVITPSLGSELVTNGGFDS</sequence>
<protein>
    <submittedName>
        <fullName evidence="1">NOTCH2 protein</fullName>
    </submittedName>
</protein>